<dbReference type="EnsemblMetazoa" id="AFAF000442-RA">
    <property type="protein sequence ID" value="AFAF000442-PA"/>
    <property type="gene ID" value="AFAF000442"/>
</dbReference>
<sequence length="126" mass="14319">MCNVNASDTYFTALISHYFTKPAFRIELVRIGIVLRIVMESSDRDKHHRTLVNGKLQPITIIDHVVAYAQAIGGWCRRPHAKPLGNDHIHVAHAVHRVISKWASCKRLARFQDLLVQLILHIPVDG</sequence>
<name>A0A182Q054_9DIPT</name>
<organism evidence="1 2">
    <name type="scientific">Anopheles farauti</name>
    <dbReference type="NCBI Taxonomy" id="69004"/>
    <lineage>
        <taxon>Eukaryota</taxon>
        <taxon>Metazoa</taxon>
        <taxon>Ecdysozoa</taxon>
        <taxon>Arthropoda</taxon>
        <taxon>Hexapoda</taxon>
        <taxon>Insecta</taxon>
        <taxon>Pterygota</taxon>
        <taxon>Neoptera</taxon>
        <taxon>Endopterygota</taxon>
        <taxon>Diptera</taxon>
        <taxon>Nematocera</taxon>
        <taxon>Culicoidea</taxon>
        <taxon>Culicidae</taxon>
        <taxon>Anophelinae</taxon>
        <taxon>Anopheles</taxon>
    </lineage>
</organism>
<reference evidence="2" key="1">
    <citation type="submission" date="2014-01" db="EMBL/GenBank/DDBJ databases">
        <title>The Genome Sequence of Anopheles farauti FAR1 (V2).</title>
        <authorList>
            <consortium name="The Broad Institute Genomics Platform"/>
            <person name="Neafsey D.E."/>
            <person name="Besansky N."/>
            <person name="Howell P."/>
            <person name="Walton C."/>
            <person name="Young S.K."/>
            <person name="Zeng Q."/>
            <person name="Gargeya S."/>
            <person name="Fitzgerald M."/>
            <person name="Haas B."/>
            <person name="Abouelleil A."/>
            <person name="Allen A.W."/>
            <person name="Alvarado L."/>
            <person name="Arachchi H.M."/>
            <person name="Berlin A.M."/>
            <person name="Chapman S.B."/>
            <person name="Gainer-Dewar J."/>
            <person name="Goldberg J."/>
            <person name="Griggs A."/>
            <person name="Gujja S."/>
            <person name="Hansen M."/>
            <person name="Howarth C."/>
            <person name="Imamovic A."/>
            <person name="Ireland A."/>
            <person name="Larimer J."/>
            <person name="McCowan C."/>
            <person name="Murphy C."/>
            <person name="Pearson M."/>
            <person name="Poon T.W."/>
            <person name="Priest M."/>
            <person name="Roberts A."/>
            <person name="Saif S."/>
            <person name="Shea T."/>
            <person name="Sisk P."/>
            <person name="Sykes S."/>
            <person name="Wortman J."/>
            <person name="Nusbaum C."/>
            <person name="Birren B."/>
        </authorList>
    </citation>
    <scope>NUCLEOTIDE SEQUENCE [LARGE SCALE GENOMIC DNA]</scope>
    <source>
        <strain evidence="2">FAR1</strain>
    </source>
</reference>
<dbReference type="AlphaFoldDB" id="A0A182Q054"/>
<evidence type="ECO:0000313" key="1">
    <source>
        <dbReference type="EnsemblMetazoa" id="AFAF000442-PA"/>
    </source>
</evidence>
<dbReference type="EMBL" id="AXCN02001041">
    <property type="status" value="NOT_ANNOTATED_CDS"/>
    <property type="molecule type" value="Genomic_DNA"/>
</dbReference>
<reference evidence="1" key="2">
    <citation type="submission" date="2020-05" db="UniProtKB">
        <authorList>
            <consortium name="EnsemblMetazoa"/>
        </authorList>
    </citation>
    <scope>IDENTIFICATION</scope>
    <source>
        <strain evidence="1">FAR1</strain>
    </source>
</reference>
<accession>A0A182Q054</accession>
<keyword evidence="2" id="KW-1185">Reference proteome</keyword>
<dbReference type="Proteomes" id="UP000075886">
    <property type="component" value="Unassembled WGS sequence"/>
</dbReference>
<dbReference type="VEuPathDB" id="VectorBase:AFAF000442"/>
<proteinExistence type="predicted"/>
<protein>
    <submittedName>
        <fullName evidence="1">Uncharacterized protein</fullName>
    </submittedName>
</protein>
<evidence type="ECO:0000313" key="2">
    <source>
        <dbReference type="Proteomes" id="UP000075886"/>
    </source>
</evidence>